<feature type="transmembrane region" description="Helical" evidence="10">
    <location>
        <begin position="564"/>
        <end position="587"/>
    </location>
</feature>
<dbReference type="Gene3D" id="3.40.50.300">
    <property type="entry name" value="P-loop containing nucleotide triphosphate hydrolases"/>
    <property type="match status" value="2"/>
</dbReference>
<accession>A0A9P8V4U0</accession>
<feature type="compositionally biased region" description="Polar residues" evidence="9">
    <location>
        <begin position="67"/>
        <end position="79"/>
    </location>
</feature>
<feature type="transmembrane region" description="Helical" evidence="10">
    <location>
        <begin position="1237"/>
        <end position="1256"/>
    </location>
</feature>
<evidence type="ECO:0000256" key="1">
    <source>
        <dbReference type="ARBA" id="ARBA00004141"/>
    </source>
</evidence>
<organism evidence="12 13">
    <name type="scientific">Plectosphaerella plurivora</name>
    <dbReference type="NCBI Taxonomy" id="936078"/>
    <lineage>
        <taxon>Eukaryota</taxon>
        <taxon>Fungi</taxon>
        <taxon>Dikarya</taxon>
        <taxon>Ascomycota</taxon>
        <taxon>Pezizomycotina</taxon>
        <taxon>Sordariomycetes</taxon>
        <taxon>Hypocreomycetidae</taxon>
        <taxon>Glomerellales</taxon>
        <taxon>Plectosphaerellaceae</taxon>
        <taxon>Plectosphaerella</taxon>
    </lineage>
</organism>
<feature type="transmembrane region" description="Helical" evidence="10">
    <location>
        <begin position="1321"/>
        <end position="1339"/>
    </location>
</feature>
<evidence type="ECO:0000256" key="5">
    <source>
        <dbReference type="ARBA" id="ARBA00022741"/>
    </source>
</evidence>
<feature type="transmembrane region" description="Helical" evidence="10">
    <location>
        <begin position="593"/>
        <end position="610"/>
    </location>
</feature>
<comment type="caution">
    <text evidence="12">The sequence shown here is derived from an EMBL/GenBank/DDBJ whole genome shotgun (WGS) entry which is preliminary data.</text>
</comment>
<dbReference type="InterPro" id="IPR010929">
    <property type="entry name" value="PDR_CDR_ABC"/>
</dbReference>
<proteinExistence type="inferred from homology"/>
<dbReference type="Pfam" id="PF19055">
    <property type="entry name" value="ABC2_membrane_7"/>
    <property type="match status" value="1"/>
</dbReference>
<dbReference type="CDD" id="cd03233">
    <property type="entry name" value="ABCG_PDR_domain1"/>
    <property type="match status" value="1"/>
</dbReference>
<feature type="transmembrane region" description="Helical" evidence="10">
    <location>
        <begin position="631"/>
        <end position="653"/>
    </location>
</feature>
<dbReference type="SUPFAM" id="SSF52540">
    <property type="entry name" value="P-loop containing nucleoside triphosphate hydrolases"/>
    <property type="match status" value="2"/>
</dbReference>
<sequence>MLAGEEEPHPNPDLANLAPSPSPFNTNNNSTMAYNNDSLGASRAEGRSPVGSQRTYIGDNEEVTRAQAVNANDSPQKPVSSFDPDLSASTDEADDGNDTEMERRQSIVQSLARQYTRHSVVDIQGNHNNLFASEDPDSPLNPAGKHFSARAWAKTLANVTNTNGVGFRKTGFAFQDLNVFGYGNETDYQKDVGNIWLGLPSLARNLTSKTGGQRRIDILRDFDGVVEAGEMLVVLGPPGSGCSTFLKTIAGETNGIYTDEKAYFNYQGMTAEEIHKHHSGDAIYTAEVDVHFPQLSVGDTLTFASRARCPSNLPDGVSPNQYCDHLRDVVMAMYGISHTVNTRVGNEYVRGVSGGERKRVTIAEATLSNAPLQCWDNSTRGLDSANAIEFCKTLRLQSELFGQTCAVSIYQAPQSAYDLFDKALVLYEGRQIFFGRANEARQYFIDLGFECPARQTTPDFLTSMTAPSERVVRPGFEGRVPKTPDEFAAAWKASRARQILSTEIEAFKVNHPFDGADAQAFREQKQALQAKRQRLASPFILSYGQQIKLCLWRGWKRLMGDPSLTIFSLVANSAIALIVSSLFYNLPNTTDSFYYRAAVIFVAVLANAFASALEILTQYSQRPIVEKHVRYAFYHASAEAFASVLVDMPYKVLNAIFYNLVMYFMTNLNRTPGAFFFFLLTVFLMVLAMSGLFRSIASLSRTLSQAMVPASILILALVIFTGFVIPVDYMLGWCRWINYLDPVAYGFEALMVNEFSGREYECNQFVPSSAIPGYEDVDSVNQACSTVGSVPGQTMVSGDAYINSQFKYFRSNKWRNIGILIAFIIGLHLVYFVATEYISAKKSKGEVLVFRRGTPAPAPRGKDDPEAASSGPTTIVEKPSDGGYNSSGEGVIQGSTSVFHWNDVCYDVKIKTETRRILDHVDGWVKPGTLTALMGVSGAGKTTLLDCLADRVSVGVITGEMLVDGKIRDQSFQRKTGYVQQQDLHLETSTVREALEFSALLRQPASTPKAEKLAYVDEVIKLLDMQDYADAVVGVLGEGLNVEQRKRLTIGVELAAKPPLLLFVDEPTSGLDSQTSWAILDLLEKLSKAGQSILCTIHQPSAMLFQRFDRLLFLAKGGRTVYFGDIGENSHVLTSYFERNGAPKCPPGENPAEWMLSAIGAAPGSTTEIDWHDAWRGSPEYQAVQDELNRLKAEGAAAPTSEHDPHAYNEFAAPLWNQFLIVTRRVFQQYWRTPSYIYAKFTLCVSVALFIGLVFLNAPLSIMGLQNQMFAIFNVLTIFGQLVQQQMPHFVTQRALYEVRERPSKTYSWKIFMLSQIVTEIPWNSLMSVFMFICVYYPVGLYQNGLDSMSAERGGLMWLLFWQFLVFTCTFAHACIAITDTAEAGGNLANIVFMLSLFFCGVLASPDAMPGFWIWMYRVSPFTYMMSAILSTGLANTDVTCAVNEYIRFPPPNGTTCGDYLEGYISATGGYALDPSSTSQCEFCPMANTDMFLVGISANFDNRWRDFGIGMVYIVFNIFAALGLYWLVRMPKGKKDKKEKKA</sequence>
<dbReference type="Pfam" id="PF01061">
    <property type="entry name" value="ABC2_membrane"/>
    <property type="match status" value="2"/>
</dbReference>
<feature type="region of interest" description="Disordered" evidence="9">
    <location>
        <begin position="1"/>
        <end position="104"/>
    </location>
</feature>
<dbReference type="PROSITE" id="PS00211">
    <property type="entry name" value="ABC_TRANSPORTER_1"/>
    <property type="match status" value="1"/>
</dbReference>
<keyword evidence="7 10" id="KW-1133">Transmembrane helix</keyword>
<protein>
    <submittedName>
        <fullName evidence="12">ABC-2 type transporter-domain-containing protein</fullName>
    </submittedName>
</protein>
<dbReference type="GO" id="GO:0005524">
    <property type="term" value="F:ATP binding"/>
    <property type="evidence" value="ECO:0007669"/>
    <property type="project" value="UniProtKB-KW"/>
</dbReference>
<dbReference type="GO" id="GO:0140359">
    <property type="term" value="F:ABC-type transporter activity"/>
    <property type="evidence" value="ECO:0007669"/>
    <property type="project" value="InterPro"/>
</dbReference>
<keyword evidence="6" id="KW-0067">ATP-binding</keyword>
<evidence type="ECO:0000256" key="2">
    <source>
        <dbReference type="ARBA" id="ARBA00006012"/>
    </source>
</evidence>
<dbReference type="EMBL" id="JAGSXJ010000025">
    <property type="protein sequence ID" value="KAH6675340.1"/>
    <property type="molecule type" value="Genomic_DNA"/>
</dbReference>
<feature type="domain" description="ABC transporter" evidence="11">
    <location>
        <begin position="197"/>
        <end position="453"/>
    </location>
</feature>
<feature type="transmembrane region" description="Helical" evidence="10">
    <location>
        <begin position="1507"/>
        <end position="1528"/>
    </location>
</feature>
<evidence type="ECO:0000256" key="6">
    <source>
        <dbReference type="ARBA" id="ARBA00022840"/>
    </source>
</evidence>
<dbReference type="InterPro" id="IPR017871">
    <property type="entry name" value="ABC_transporter-like_CS"/>
</dbReference>
<evidence type="ECO:0000256" key="4">
    <source>
        <dbReference type="ARBA" id="ARBA00022692"/>
    </source>
</evidence>
<dbReference type="GO" id="GO:0016887">
    <property type="term" value="F:ATP hydrolysis activity"/>
    <property type="evidence" value="ECO:0007669"/>
    <property type="project" value="InterPro"/>
</dbReference>
<dbReference type="FunFam" id="3.40.50.300:FF:000881">
    <property type="entry name" value="ABC multidrug transporter A-1"/>
    <property type="match status" value="1"/>
</dbReference>
<feature type="transmembrane region" description="Helical" evidence="10">
    <location>
        <begin position="673"/>
        <end position="694"/>
    </location>
</feature>
<evidence type="ECO:0000256" key="9">
    <source>
        <dbReference type="SAM" id="MobiDB-lite"/>
    </source>
</evidence>
<dbReference type="PANTHER" id="PTHR19241">
    <property type="entry name" value="ATP-BINDING CASSETTE TRANSPORTER"/>
    <property type="match status" value="1"/>
</dbReference>
<evidence type="ECO:0000259" key="11">
    <source>
        <dbReference type="PROSITE" id="PS50893"/>
    </source>
</evidence>
<dbReference type="InterPro" id="IPR043926">
    <property type="entry name" value="ABCG_dom"/>
</dbReference>
<feature type="compositionally biased region" description="Low complexity" evidence="9">
    <location>
        <begin position="23"/>
        <end position="36"/>
    </location>
</feature>
<dbReference type="GO" id="GO:0016020">
    <property type="term" value="C:membrane"/>
    <property type="evidence" value="ECO:0007669"/>
    <property type="project" value="UniProtKB-SubCell"/>
</dbReference>
<dbReference type="Pfam" id="PF14510">
    <property type="entry name" value="ABC_trans_N"/>
    <property type="match status" value="1"/>
</dbReference>
<keyword evidence="8 10" id="KW-0472">Membrane</keyword>
<name>A0A9P8V4U0_9PEZI</name>
<feature type="region of interest" description="Disordered" evidence="9">
    <location>
        <begin position="853"/>
        <end position="887"/>
    </location>
</feature>
<keyword evidence="4 10" id="KW-0812">Transmembrane</keyword>
<evidence type="ECO:0000256" key="3">
    <source>
        <dbReference type="ARBA" id="ARBA00022448"/>
    </source>
</evidence>
<feature type="transmembrane region" description="Helical" evidence="10">
    <location>
        <begin position="1359"/>
        <end position="1379"/>
    </location>
</feature>
<evidence type="ECO:0000313" key="13">
    <source>
        <dbReference type="Proteomes" id="UP000770015"/>
    </source>
</evidence>
<dbReference type="InterPro" id="IPR027417">
    <property type="entry name" value="P-loop_NTPase"/>
</dbReference>
<feature type="domain" description="ABC transporter" evidence="11">
    <location>
        <begin position="899"/>
        <end position="1142"/>
    </location>
</feature>
<feature type="transmembrane region" description="Helical" evidence="10">
    <location>
        <begin position="706"/>
        <end position="725"/>
    </location>
</feature>
<dbReference type="FunFam" id="3.40.50.300:FF:000054">
    <property type="entry name" value="ABC multidrug transporter atrF"/>
    <property type="match status" value="1"/>
</dbReference>
<comment type="subcellular location">
    <subcellularLocation>
        <location evidence="1">Membrane</location>
        <topology evidence="1">Multi-pass membrane protein</topology>
    </subcellularLocation>
</comment>
<keyword evidence="5" id="KW-0547">Nucleotide-binding</keyword>
<dbReference type="OrthoDB" id="245989at2759"/>
<feature type="compositionally biased region" description="Basic and acidic residues" evidence="9">
    <location>
        <begin position="1"/>
        <end position="10"/>
    </location>
</feature>
<dbReference type="InterPro" id="IPR003439">
    <property type="entry name" value="ABC_transporter-like_ATP-bd"/>
</dbReference>
<dbReference type="Pfam" id="PF00005">
    <property type="entry name" value="ABC_tran"/>
    <property type="match status" value="2"/>
</dbReference>
<dbReference type="Pfam" id="PF06422">
    <property type="entry name" value="PDR_CDR"/>
    <property type="match status" value="1"/>
</dbReference>
<dbReference type="InterPro" id="IPR034001">
    <property type="entry name" value="ABCG_PDR_1"/>
</dbReference>
<dbReference type="PROSITE" id="PS50893">
    <property type="entry name" value="ABC_TRANSPORTER_2"/>
    <property type="match status" value="2"/>
</dbReference>
<keyword evidence="13" id="KW-1185">Reference proteome</keyword>
<dbReference type="InterPro" id="IPR029481">
    <property type="entry name" value="ABC_trans_N"/>
</dbReference>
<feature type="transmembrane region" description="Helical" evidence="10">
    <location>
        <begin position="1391"/>
        <end position="1416"/>
    </location>
</feature>
<reference evidence="12" key="1">
    <citation type="journal article" date="2021" name="Nat. Commun.">
        <title>Genetic determinants of endophytism in the Arabidopsis root mycobiome.</title>
        <authorList>
            <person name="Mesny F."/>
            <person name="Miyauchi S."/>
            <person name="Thiergart T."/>
            <person name="Pickel B."/>
            <person name="Atanasova L."/>
            <person name="Karlsson M."/>
            <person name="Huettel B."/>
            <person name="Barry K.W."/>
            <person name="Haridas S."/>
            <person name="Chen C."/>
            <person name="Bauer D."/>
            <person name="Andreopoulos W."/>
            <person name="Pangilinan J."/>
            <person name="LaButti K."/>
            <person name="Riley R."/>
            <person name="Lipzen A."/>
            <person name="Clum A."/>
            <person name="Drula E."/>
            <person name="Henrissat B."/>
            <person name="Kohler A."/>
            <person name="Grigoriev I.V."/>
            <person name="Martin F.M."/>
            <person name="Hacquard S."/>
        </authorList>
    </citation>
    <scope>NUCLEOTIDE SEQUENCE</scope>
    <source>
        <strain evidence="12">MPI-SDFR-AT-0117</strain>
    </source>
</reference>
<feature type="transmembrane region" description="Helical" evidence="10">
    <location>
        <begin position="814"/>
        <end position="834"/>
    </location>
</feature>
<comment type="similarity">
    <text evidence="2">Belongs to the ABC transporter superfamily. ABCG family. PDR (TC 3.A.1.205) subfamily.</text>
</comment>
<dbReference type="InterPro" id="IPR013525">
    <property type="entry name" value="ABC2_TM"/>
</dbReference>
<dbReference type="SMART" id="SM00382">
    <property type="entry name" value="AAA"/>
    <property type="match status" value="2"/>
</dbReference>
<evidence type="ECO:0000313" key="12">
    <source>
        <dbReference type="EMBL" id="KAH6675340.1"/>
    </source>
</evidence>
<gene>
    <name evidence="12" type="ORF">F5X68DRAFT_40159</name>
</gene>
<evidence type="ECO:0000256" key="7">
    <source>
        <dbReference type="ARBA" id="ARBA00022989"/>
    </source>
</evidence>
<keyword evidence="3" id="KW-0813">Transport</keyword>
<dbReference type="InterPro" id="IPR003593">
    <property type="entry name" value="AAA+_ATPase"/>
</dbReference>
<dbReference type="InterPro" id="IPR034003">
    <property type="entry name" value="ABCG_PDR_2"/>
</dbReference>
<evidence type="ECO:0000256" key="8">
    <source>
        <dbReference type="ARBA" id="ARBA00023136"/>
    </source>
</evidence>
<dbReference type="Proteomes" id="UP000770015">
    <property type="component" value="Unassembled WGS sequence"/>
</dbReference>
<evidence type="ECO:0000256" key="10">
    <source>
        <dbReference type="SAM" id="Phobius"/>
    </source>
</evidence>
<dbReference type="CDD" id="cd03232">
    <property type="entry name" value="ABCG_PDR_domain2"/>
    <property type="match status" value="1"/>
</dbReference>